<evidence type="ECO:0000256" key="1">
    <source>
        <dbReference type="SAM" id="Phobius"/>
    </source>
</evidence>
<evidence type="ECO:0000259" key="2">
    <source>
        <dbReference type="Pfam" id="PF23493"/>
    </source>
</evidence>
<reference evidence="4 5" key="1">
    <citation type="submission" date="2020-08" db="EMBL/GenBank/DDBJ databases">
        <title>Sequencing the genomes of 1000 actinobacteria strains.</title>
        <authorList>
            <person name="Klenk H.-P."/>
        </authorList>
    </citation>
    <scope>NUCLEOTIDE SEQUENCE [LARGE SCALE GENOMIC DNA]</scope>
    <source>
        <strain evidence="4 5">DSM 45823</strain>
    </source>
</reference>
<proteinExistence type="predicted"/>
<keyword evidence="1" id="KW-0472">Membrane</keyword>
<evidence type="ECO:0000259" key="3">
    <source>
        <dbReference type="Pfam" id="PF23494"/>
    </source>
</evidence>
<dbReference type="Pfam" id="PF23494">
    <property type="entry name" value="bPH_10"/>
    <property type="match status" value="1"/>
</dbReference>
<sequence length="242" mass="26195">MGAEKFAADGTRVGPGKGVRLLVWGGFPVAGAVCGGVLWALADWLEELRWKPMRPLFKLLDALSEPVGLVGFAVLGVLAGGVVALLAESEYVTVDVSDDEVVCTRDGKARTLERQAISGVFVDDGRLVFLGHGAEELAVYSRREGADLPGAERLAAALQAHGYPWLPDGDPHRNEYRRWVPGLPGLPEGANELLQARERALRDGDKEEIAQLRGELARLGVVVRDDGNKRQFCRPARPRLDA</sequence>
<dbReference type="InterPro" id="IPR057798">
    <property type="entry name" value="PH_YqeB"/>
</dbReference>
<feature type="transmembrane region" description="Helical" evidence="1">
    <location>
        <begin position="21"/>
        <end position="42"/>
    </location>
</feature>
<dbReference type="Proteomes" id="UP000539313">
    <property type="component" value="Unassembled WGS sequence"/>
</dbReference>
<evidence type="ECO:0000313" key="4">
    <source>
        <dbReference type="EMBL" id="MBA9002616.1"/>
    </source>
</evidence>
<feature type="transmembrane region" description="Helical" evidence="1">
    <location>
        <begin position="62"/>
        <end position="87"/>
    </location>
</feature>
<dbReference type="EMBL" id="JACJII010000001">
    <property type="protein sequence ID" value="MBA9002616.1"/>
    <property type="molecule type" value="Genomic_DNA"/>
</dbReference>
<keyword evidence="5" id="KW-1185">Reference proteome</keyword>
<dbReference type="Pfam" id="PF23493">
    <property type="entry name" value="CysS_C"/>
    <property type="match status" value="1"/>
</dbReference>
<dbReference type="AlphaFoldDB" id="A0A7W3MVG0"/>
<accession>A0A7W3MVG0</accession>
<evidence type="ECO:0000313" key="5">
    <source>
        <dbReference type="Proteomes" id="UP000539313"/>
    </source>
</evidence>
<comment type="caution">
    <text evidence="4">The sequence shown here is derived from an EMBL/GenBank/DDBJ whole genome shotgun (WGS) entry which is preliminary data.</text>
</comment>
<dbReference type="InterPro" id="IPR056411">
    <property type="entry name" value="CysS_C"/>
</dbReference>
<feature type="domain" description="Cysteinyl-tRNA ligase anticodon binding" evidence="2">
    <location>
        <begin position="184"/>
        <end position="234"/>
    </location>
</feature>
<keyword evidence="1" id="KW-0812">Transmembrane</keyword>
<protein>
    <submittedName>
        <fullName evidence="4">Uncharacterized protein</fullName>
    </submittedName>
</protein>
<organism evidence="4 5">
    <name type="scientific">Thermomonospora cellulosilytica</name>
    <dbReference type="NCBI Taxonomy" id="1411118"/>
    <lineage>
        <taxon>Bacteria</taxon>
        <taxon>Bacillati</taxon>
        <taxon>Actinomycetota</taxon>
        <taxon>Actinomycetes</taxon>
        <taxon>Streptosporangiales</taxon>
        <taxon>Thermomonosporaceae</taxon>
        <taxon>Thermomonospora</taxon>
    </lineage>
</organism>
<feature type="domain" description="YqeB PH" evidence="3">
    <location>
        <begin position="11"/>
        <end position="165"/>
    </location>
</feature>
<gene>
    <name evidence="4" type="ORF">HNR21_001498</name>
</gene>
<dbReference type="RefSeq" id="WP_182704587.1">
    <property type="nucleotide sequence ID" value="NZ_JACJII010000001.1"/>
</dbReference>
<keyword evidence="1" id="KW-1133">Transmembrane helix</keyword>
<name>A0A7W3MVG0_9ACTN</name>